<reference evidence="3" key="1">
    <citation type="journal article" date="2019" name="Int. J. Syst. Evol. Microbiol.">
        <title>The Global Catalogue of Microorganisms (GCM) 10K type strain sequencing project: providing services to taxonomists for standard genome sequencing and annotation.</title>
        <authorList>
            <consortium name="The Broad Institute Genomics Platform"/>
            <consortium name="The Broad Institute Genome Sequencing Center for Infectious Disease"/>
            <person name="Wu L."/>
            <person name="Ma J."/>
        </authorList>
    </citation>
    <scope>NUCLEOTIDE SEQUENCE [LARGE SCALE GENOMIC DNA]</scope>
    <source>
        <strain evidence="3">JCM 10425</strain>
    </source>
</reference>
<dbReference type="RefSeq" id="WP_344653753.1">
    <property type="nucleotide sequence ID" value="NZ_BAAAGX010000035.1"/>
</dbReference>
<accession>A0ABP3ESF0</accession>
<evidence type="ECO:0000313" key="3">
    <source>
        <dbReference type="Proteomes" id="UP001500967"/>
    </source>
</evidence>
<dbReference type="Proteomes" id="UP001500967">
    <property type="component" value="Unassembled WGS sequence"/>
</dbReference>
<proteinExistence type="predicted"/>
<feature type="compositionally biased region" description="Basic and acidic residues" evidence="1">
    <location>
        <begin position="108"/>
        <end position="118"/>
    </location>
</feature>
<gene>
    <name evidence="2" type="ORF">GCM10009539_75530</name>
</gene>
<sequence>MTTVFRLDRGTRDRYAQLVRFHHDLFADAWGDIAPVEFAAVAWRIATPPLAAPRAYVRWHRRVLSAEVTRNSWDGTLIARVQLVAPSPVNLGALPPVPSATPPTSPFGDDRTREEGEGAWRGWPNTFGQFVTPTDRDLARGPFLRASVLVEAPLPLTGLPEAPEGPVEGFEQDADRAVVVLARALDRLVAPIVAGLEASGPDVPLDRSP</sequence>
<dbReference type="EMBL" id="BAAAGX010000035">
    <property type="protein sequence ID" value="GAA0276642.1"/>
    <property type="molecule type" value="Genomic_DNA"/>
</dbReference>
<protein>
    <submittedName>
        <fullName evidence="2">Uncharacterized protein</fullName>
    </submittedName>
</protein>
<evidence type="ECO:0000256" key="1">
    <source>
        <dbReference type="SAM" id="MobiDB-lite"/>
    </source>
</evidence>
<feature type="region of interest" description="Disordered" evidence="1">
    <location>
        <begin position="94"/>
        <end position="126"/>
    </location>
</feature>
<feature type="compositionally biased region" description="Pro residues" evidence="1">
    <location>
        <begin position="95"/>
        <end position="105"/>
    </location>
</feature>
<keyword evidence="3" id="KW-1185">Reference proteome</keyword>
<comment type="caution">
    <text evidence="2">The sequence shown here is derived from an EMBL/GenBank/DDBJ whole genome shotgun (WGS) entry which is preliminary data.</text>
</comment>
<evidence type="ECO:0000313" key="2">
    <source>
        <dbReference type="EMBL" id="GAA0276642.1"/>
    </source>
</evidence>
<organism evidence="2 3">
    <name type="scientific">Cryptosporangium japonicum</name>
    <dbReference type="NCBI Taxonomy" id="80872"/>
    <lineage>
        <taxon>Bacteria</taxon>
        <taxon>Bacillati</taxon>
        <taxon>Actinomycetota</taxon>
        <taxon>Actinomycetes</taxon>
        <taxon>Cryptosporangiales</taxon>
        <taxon>Cryptosporangiaceae</taxon>
        <taxon>Cryptosporangium</taxon>
    </lineage>
</organism>
<name>A0ABP3ESF0_9ACTN</name>